<sequence length="256" mass="27992">MPPTEGQIRDRKLMQVLLGFAHTMASDYSAQDALDDLLRQAPSLLGVDGLGVMLLDDNDDLRFVSASDDRVRLIEQLQLDYDEGPCLLAYITGTPIYADDLCQDTRFPTFGPVAVESGLVAVHSFPMRVGDTRLGALNLYRTTPGPLDESSKQLGGLFADMASSYLVSARQVDDVSRQVIGIRQALERNGVIEQAKGVLMHGHGLTADAAFDLLRHFARSNRRKVLEVAESFMDGQLTAADLGLDSHQVIEIDHHG</sequence>
<dbReference type="GO" id="GO:0016301">
    <property type="term" value="F:kinase activity"/>
    <property type="evidence" value="ECO:0007669"/>
    <property type="project" value="UniProtKB-KW"/>
</dbReference>
<evidence type="ECO:0000313" key="7">
    <source>
        <dbReference type="Proteomes" id="UP000264006"/>
    </source>
</evidence>
<organism evidence="6 7">
    <name type="scientific">Euzebya pacifica</name>
    <dbReference type="NCBI Taxonomy" id="1608957"/>
    <lineage>
        <taxon>Bacteria</taxon>
        <taxon>Bacillati</taxon>
        <taxon>Actinomycetota</taxon>
        <taxon>Nitriliruptoria</taxon>
        <taxon>Euzebyales</taxon>
    </lineage>
</organism>
<evidence type="ECO:0000256" key="3">
    <source>
        <dbReference type="ARBA" id="ARBA00023015"/>
    </source>
</evidence>
<dbReference type="SMART" id="SM00065">
    <property type="entry name" value="GAF"/>
    <property type="match status" value="1"/>
</dbReference>
<dbReference type="EMBL" id="CP031165">
    <property type="protein sequence ID" value="AXV06264.1"/>
    <property type="molecule type" value="Genomic_DNA"/>
</dbReference>
<dbReference type="InterPro" id="IPR029016">
    <property type="entry name" value="GAF-like_dom_sf"/>
</dbReference>
<dbReference type="Gene3D" id="1.10.10.10">
    <property type="entry name" value="Winged helix-like DNA-binding domain superfamily/Winged helix DNA-binding domain"/>
    <property type="match status" value="1"/>
</dbReference>
<evidence type="ECO:0000313" key="6">
    <source>
        <dbReference type="EMBL" id="AXV06264.1"/>
    </source>
</evidence>
<dbReference type="GO" id="GO:0003723">
    <property type="term" value="F:RNA binding"/>
    <property type="evidence" value="ECO:0007669"/>
    <property type="project" value="InterPro"/>
</dbReference>
<accession>A0A346XVL7</accession>
<dbReference type="InterPro" id="IPR005561">
    <property type="entry name" value="ANTAR"/>
</dbReference>
<dbReference type="AlphaFoldDB" id="A0A346XVL7"/>
<feature type="domain" description="ANTAR" evidence="5">
    <location>
        <begin position="172"/>
        <end position="233"/>
    </location>
</feature>
<dbReference type="PIRSF" id="PIRSF036625">
    <property type="entry name" value="GAF_ANTAR"/>
    <property type="match status" value="1"/>
</dbReference>
<evidence type="ECO:0000256" key="1">
    <source>
        <dbReference type="ARBA" id="ARBA00022679"/>
    </source>
</evidence>
<dbReference type="Proteomes" id="UP000264006">
    <property type="component" value="Chromosome"/>
</dbReference>
<dbReference type="SUPFAM" id="SSF55781">
    <property type="entry name" value="GAF domain-like"/>
    <property type="match status" value="1"/>
</dbReference>
<dbReference type="RefSeq" id="WP_164710132.1">
    <property type="nucleotide sequence ID" value="NZ_CP031165.1"/>
</dbReference>
<evidence type="ECO:0000259" key="5">
    <source>
        <dbReference type="PROSITE" id="PS50921"/>
    </source>
</evidence>
<evidence type="ECO:0000256" key="2">
    <source>
        <dbReference type="ARBA" id="ARBA00022777"/>
    </source>
</evidence>
<keyword evidence="1" id="KW-0808">Transferase</keyword>
<gene>
    <name evidence="6" type="ORF">DVS28_a1571</name>
</gene>
<evidence type="ECO:0000256" key="4">
    <source>
        <dbReference type="ARBA" id="ARBA00023163"/>
    </source>
</evidence>
<dbReference type="InterPro" id="IPR036388">
    <property type="entry name" value="WH-like_DNA-bd_sf"/>
</dbReference>
<name>A0A346XVL7_9ACTN</name>
<dbReference type="InterPro" id="IPR012074">
    <property type="entry name" value="GAF_ANTAR"/>
</dbReference>
<reference evidence="6 7" key="1">
    <citation type="submission" date="2018-09" db="EMBL/GenBank/DDBJ databases">
        <title>Complete genome sequence of Euzebya sp. DY32-46 isolated from seawater of Pacific Ocean.</title>
        <authorList>
            <person name="Xu L."/>
            <person name="Wu Y.-H."/>
            <person name="Xu X.-W."/>
        </authorList>
    </citation>
    <scope>NUCLEOTIDE SEQUENCE [LARGE SCALE GENOMIC DNA]</scope>
    <source>
        <strain evidence="6 7">DY32-46</strain>
    </source>
</reference>
<keyword evidence="3" id="KW-0805">Transcription regulation</keyword>
<dbReference type="InterPro" id="IPR011006">
    <property type="entry name" value="CheY-like_superfamily"/>
</dbReference>
<keyword evidence="2" id="KW-0418">Kinase</keyword>
<dbReference type="KEGG" id="euz:DVS28_a1571"/>
<keyword evidence="4" id="KW-0804">Transcription</keyword>
<keyword evidence="7" id="KW-1185">Reference proteome</keyword>
<dbReference type="SUPFAM" id="SSF52172">
    <property type="entry name" value="CheY-like"/>
    <property type="match status" value="1"/>
</dbReference>
<protein>
    <recommendedName>
        <fullName evidence="5">ANTAR domain-containing protein</fullName>
    </recommendedName>
</protein>
<dbReference type="PROSITE" id="PS50921">
    <property type="entry name" value="ANTAR"/>
    <property type="match status" value="1"/>
</dbReference>
<dbReference type="Gene3D" id="3.30.450.40">
    <property type="match status" value="1"/>
</dbReference>
<dbReference type="Pfam" id="PF03861">
    <property type="entry name" value="ANTAR"/>
    <property type="match status" value="1"/>
</dbReference>
<dbReference type="SMART" id="SM01012">
    <property type="entry name" value="ANTAR"/>
    <property type="match status" value="1"/>
</dbReference>
<dbReference type="InterPro" id="IPR003018">
    <property type="entry name" value="GAF"/>
</dbReference>
<proteinExistence type="predicted"/>
<dbReference type="Pfam" id="PF13185">
    <property type="entry name" value="GAF_2"/>
    <property type="match status" value="1"/>
</dbReference>